<dbReference type="PANTHER" id="PTHR39184">
    <property type="match status" value="1"/>
</dbReference>
<feature type="domain" description="Phage terminase large subunit C-terminal" evidence="2">
    <location>
        <begin position="127"/>
        <end position="261"/>
    </location>
</feature>
<evidence type="ECO:0000259" key="1">
    <source>
        <dbReference type="Pfam" id="PF04466"/>
    </source>
</evidence>
<feature type="domain" description="Phage terminase large subunit N-terminal" evidence="1">
    <location>
        <begin position="5"/>
        <end position="97"/>
    </location>
</feature>
<dbReference type="Gene3D" id="3.30.420.280">
    <property type="match status" value="1"/>
</dbReference>
<dbReference type="Pfam" id="PF17288">
    <property type="entry name" value="Terminase_3C"/>
    <property type="match status" value="1"/>
</dbReference>
<name>A0A6J7WZZ5_9CAUD</name>
<evidence type="ECO:0000259" key="2">
    <source>
        <dbReference type="Pfam" id="PF17288"/>
    </source>
</evidence>
<sequence length="276" mass="31600">ELTDEETFEKIDFSIRTKGIHNRVLLVLNPATKEHFIYKKFFEDKGVEAGSNLIKGDTTYIHTTYQDNIENLSESFINQIENIKNRRPEKYKHQILGGWLDKAEGVIFTNWTIGEYKQVGKSIFGQDYGFASDESTLLECNIDSSNKRIYINERFYLKGLTTSQIYQLNKQHANDALIVADSAEPRLISELATLGLNIVPAIKGPDSVTYGISVLQDYDLIVSPDSINLIRELNNYCWLEKKSKTPQDAHNHLLDPLRYAVTYQLGNANKGNYFIY</sequence>
<dbReference type="PANTHER" id="PTHR39184:SF1">
    <property type="entry name" value="PBSX PHAGE TERMINASE LARGE SUBUNIT"/>
    <property type="match status" value="1"/>
</dbReference>
<dbReference type="EMBL" id="LR798326">
    <property type="protein sequence ID" value="CAB5223706.1"/>
    <property type="molecule type" value="Genomic_DNA"/>
</dbReference>
<proteinExistence type="predicted"/>
<dbReference type="Gene3D" id="3.40.50.300">
    <property type="entry name" value="P-loop containing nucleotide triphosphate hydrolases"/>
    <property type="match status" value="1"/>
</dbReference>
<dbReference type="InterPro" id="IPR027417">
    <property type="entry name" value="P-loop_NTPase"/>
</dbReference>
<feature type="non-terminal residue" evidence="3">
    <location>
        <position position="1"/>
    </location>
</feature>
<dbReference type="Pfam" id="PF04466">
    <property type="entry name" value="Terminase_3"/>
    <property type="match status" value="1"/>
</dbReference>
<dbReference type="InterPro" id="IPR035412">
    <property type="entry name" value="Terminase_L_N"/>
</dbReference>
<dbReference type="InterPro" id="IPR052380">
    <property type="entry name" value="Viral_DNA_packaging_terminase"/>
</dbReference>
<protein>
    <submittedName>
        <fullName evidence="3">XtmB Phage terminase large subunit</fullName>
    </submittedName>
</protein>
<organism evidence="3">
    <name type="scientific">uncultured Caudovirales phage</name>
    <dbReference type="NCBI Taxonomy" id="2100421"/>
    <lineage>
        <taxon>Viruses</taxon>
        <taxon>Duplodnaviria</taxon>
        <taxon>Heunggongvirae</taxon>
        <taxon>Uroviricota</taxon>
        <taxon>Caudoviricetes</taxon>
        <taxon>Peduoviridae</taxon>
        <taxon>Maltschvirus</taxon>
        <taxon>Maltschvirus maltsch</taxon>
    </lineage>
</organism>
<evidence type="ECO:0000313" key="3">
    <source>
        <dbReference type="EMBL" id="CAB5223706.1"/>
    </source>
</evidence>
<reference evidence="3" key="1">
    <citation type="submission" date="2020-05" db="EMBL/GenBank/DDBJ databases">
        <authorList>
            <person name="Chiriac C."/>
            <person name="Salcher M."/>
            <person name="Ghai R."/>
            <person name="Kavagutti S V."/>
        </authorList>
    </citation>
    <scope>NUCLEOTIDE SEQUENCE</scope>
</reference>
<dbReference type="InterPro" id="IPR035413">
    <property type="entry name" value="Terminase_L_C"/>
</dbReference>
<accession>A0A6J7WZZ5</accession>
<gene>
    <name evidence="3" type="ORF">UFOVP387_1</name>
</gene>